<comment type="caution">
    <text evidence="1">The sequence shown here is derived from an EMBL/GenBank/DDBJ whole genome shotgun (WGS) entry which is preliminary data.</text>
</comment>
<proteinExistence type="predicted"/>
<evidence type="ECO:0000313" key="1">
    <source>
        <dbReference type="EMBL" id="RON72357.1"/>
    </source>
</evidence>
<protein>
    <recommendedName>
        <fullName evidence="3">GIY-YIG domain-containing protein</fullName>
    </recommendedName>
</protein>
<evidence type="ECO:0000313" key="2">
    <source>
        <dbReference type="Proteomes" id="UP000285757"/>
    </source>
</evidence>
<name>A0A423LVN0_PSEFL</name>
<reference evidence="1 2" key="1">
    <citation type="submission" date="2016-10" db="EMBL/GenBank/DDBJ databases">
        <title>Comparative genome analysis of multiple Pseudomonas spp. focuses on biocontrol and plant growth promoting traits.</title>
        <authorList>
            <person name="Tao X.-Y."/>
            <person name="Taylor C.G."/>
        </authorList>
    </citation>
    <scope>NUCLEOTIDE SEQUENCE [LARGE SCALE GENOMIC DNA]</scope>
    <source>
        <strain evidence="1 2">24D3</strain>
    </source>
</reference>
<dbReference type="Proteomes" id="UP000285757">
    <property type="component" value="Unassembled WGS sequence"/>
</dbReference>
<evidence type="ECO:0008006" key="3">
    <source>
        <dbReference type="Google" id="ProtNLM"/>
    </source>
</evidence>
<dbReference type="AlphaFoldDB" id="A0A423LVN0"/>
<dbReference type="EMBL" id="MOBU01000001">
    <property type="protein sequence ID" value="RON72357.1"/>
    <property type="molecule type" value="Genomic_DNA"/>
</dbReference>
<organism evidence="1 2">
    <name type="scientific">Pseudomonas fluorescens</name>
    <dbReference type="NCBI Taxonomy" id="294"/>
    <lineage>
        <taxon>Bacteria</taxon>
        <taxon>Pseudomonadati</taxon>
        <taxon>Pseudomonadota</taxon>
        <taxon>Gammaproteobacteria</taxon>
        <taxon>Pseudomonadales</taxon>
        <taxon>Pseudomonadaceae</taxon>
        <taxon>Pseudomonas</taxon>
    </lineage>
</organism>
<sequence length="168" mass="19263">MPHIFKLHRESLKRKYSVYVVVAKGEKDIQLYVGKVGDNRDGCNPLISRCGNHFSYNQIHSQVRNKIIDHEDRDYTYVFEPIDDYPADKESRRECIDKINELERWLNKEIQVLVKGKENVILINPYSGKHVSSHAERSKRQALRTDGLATVINTLVAAVASEIVTAQG</sequence>
<accession>A0A423LVN0</accession>
<gene>
    <name evidence="1" type="ORF">BK671_00435</name>
</gene>